<protein>
    <recommendedName>
        <fullName evidence="4">Methyltransferase small domain-containing protein</fullName>
    </recommendedName>
</protein>
<dbReference type="InterPro" id="IPR002052">
    <property type="entry name" value="DNA_methylase_N6_adenine_CS"/>
</dbReference>
<dbReference type="PATRIC" id="fig|1357400.3.peg.95"/>
<dbReference type="Pfam" id="PF10294">
    <property type="entry name" value="Methyltransf_16"/>
    <property type="match status" value="1"/>
</dbReference>
<organism evidence="2 3">
    <name type="scientific">Helicobacter macacae MIT 99-5501</name>
    <dbReference type="NCBI Taxonomy" id="1357400"/>
    <lineage>
        <taxon>Bacteria</taxon>
        <taxon>Pseudomonadati</taxon>
        <taxon>Campylobacterota</taxon>
        <taxon>Epsilonproteobacteria</taxon>
        <taxon>Campylobacterales</taxon>
        <taxon>Helicobacteraceae</taxon>
        <taxon>Helicobacter</taxon>
    </lineage>
</organism>
<dbReference type="GO" id="GO:0003676">
    <property type="term" value="F:nucleic acid binding"/>
    <property type="evidence" value="ECO:0007669"/>
    <property type="project" value="InterPro"/>
</dbReference>
<reference evidence="2 3" key="1">
    <citation type="journal article" date="2014" name="Genome Announc.">
        <title>Draft genome sequences of six enterohepatic helicobacter species isolated from humans and one from rhesus macaques.</title>
        <authorList>
            <person name="Shen Z."/>
            <person name="Sheh A."/>
            <person name="Young S.K."/>
            <person name="Abouelliel A."/>
            <person name="Ward D.V."/>
            <person name="Earl A.M."/>
            <person name="Fox J.G."/>
        </authorList>
    </citation>
    <scope>NUCLEOTIDE SEQUENCE [LARGE SCALE GENOMIC DNA]</scope>
    <source>
        <strain evidence="2 3">MIT 99-5501</strain>
    </source>
</reference>
<dbReference type="eggNOG" id="COG4123">
    <property type="taxonomic scope" value="Bacteria"/>
</dbReference>
<evidence type="ECO:0008006" key="4">
    <source>
        <dbReference type="Google" id="ProtNLM"/>
    </source>
</evidence>
<feature type="compositionally biased region" description="Polar residues" evidence="1">
    <location>
        <begin position="189"/>
        <end position="201"/>
    </location>
</feature>
<dbReference type="SUPFAM" id="SSF53335">
    <property type="entry name" value="S-adenosyl-L-methionine-dependent methyltransferases"/>
    <property type="match status" value="1"/>
</dbReference>
<accession>V8CDD3</accession>
<dbReference type="CDD" id="cd02440">
    <property type="entry name" value="AdoMet_MTases"/>
    <property type="match status" value="1"/>
</dbReference>
<evidence type="ECO:0000313" key="3">
    <source>
        <dbReference type="Proteomes" id="UP000018731"/>
    </source>
</evidence>
<evidence type="ECO:0000313" key="2">
    <source>
        <dbReference type="EMBL" id="ETD24736.1"/>
    </source>
</evidence>
<dbReference type="Proteomes" id="UP000018731">
    <property type="component" value="Unassembled WGS sequence"/>
</dbReference>
<keyword evidence="3" id="KW-1185">Reference proteome</keyword>
<dbReference type="EMBL" id="AZJI01000001">
    <property type="protein sequence ID" value="ETD24736.1"/>
    <property type="molecule type" value="Genomic_DNA"/>
</dbReference>
<dbReference type="HOGENOM" id="CLU_061983_3_3_7"/>
<dbReference type="Gene3D" id="3.40.50.150">
    <property type="entry name" value="Vaccinia Virus protein VP39"/>
    <property type="match status" value="1"/>
</dbReference>
<dbReference type="PROSITE" id="PS00092">
    <property type="entry name" value="N6_MTASE"/>
    <property type="match status" value="1"/>
</dbReference>
<dbReference type="GO" id="GO:0008168">
    <property type="term" value="F:methyltransferase activity"/>
    <property type="evidence" value="ECO:0007669"/>
    <property type="project" value="InterPro"/>
</dbReference>
<proteinExistence type="predicted"/>
<dbReference type="InterPro" id="IPR019410">
    <property type="entry name" value="Methyltransf_16"/>
</dbReference>
<dbReference type="STRING" id="1357400.HMPREF2086_00069"/>
<sequence length="382" mass="42880">MKNFLRLYQPRNGYLYNSDSLLLVDFARAFLAPHTLPTSHPHYKPHKSKPLNIIDIGAGCGIVGLLCAKHFGVHSYLMEIDKSMATLAYINATTNGECLLNTKSKPPQTKPTQTKPAKIQQSAKITATPHIHPDLQNQTFLSKNANNVPLARVYNIDFLDSVLPKILPQMLSQHQQTHHTKTQTTKTKIAQSTKPQNTSNPKADFCISNPPFYPDGALRSSNPALLQARYATSMPLELWIPQAKRVLAPRGGLIFCYHPSELARVFTTLKQSGFTPEVLRLVYPLREREASLALIYARLNSRSTLKIAPPLFTHKTNTQSPCLQSPTTKCNKKHNKKKCKPSAIQDDFTPEVANIYATYRTHSIKVALEDIDCYNFHQISLE</sequence>
<dbReference type="PANTHER" id="PTHR47739:SF1">
    <property type="entry name" value="TRNA1(VAL) (ADENINE(37)-N6)-METHYLTRANSFERASE"/>
    <property type="match status" value="1"/>
</dbReference>
<feature type="region of interest" description="Disordered" evidence="1">
    <location>
        <begin position="173"/>
        <end position="205"/>
    </location>
</feature>
<dbReference type="GO" id="GO:0032259">
    <property type="term" value="P:methylation"/>
    <property type="evidence" value="ECO:0007669"/>
    <property type="project" value="InterPro"/>
</dbReference>
<dbReference type="InterPro" id="IPR029063">
    <property type="entry name" value="SAM-dependent_MTases_sf"/>
</dbReference>
<dbReference type="PANTHER" id="PTHR47739">
    <property type="entry name" value="TRNA1(VAL) (ADENINE(37)-N6)-METHYLTRANSFERASE"/>
    <property type="match status" value="1"/>
</dbReference>
<dbReference type="OrthoDB" id="5354196at2"/>
<gene>
    <name evidence="2" type="ORF">HMPREF2086_00069</name>
</gene>
<evidence type="ECO:0000256" key="1">
    <source>
        <dbReference type="SAM" id="MobiDB-lite"/>
    </source>
</evidence>
<name>V8CDD3_9HELI</name>
<dbReference type="AlphaFoldDB" id="V8CDD3"/>
<dbReference type="InterPro" id="IPR050210">
    <property type="entry name" value="tRNA_Adenine-N(6)_MTase"/>
</dbReference>
<comment type="caution">
    <text evidence="2">The sequence shown here is derived from an EMBL/GenBank/DDBJ whole genome shotgun (WGS) entry which is preliminary data.</text>
</comment>
<dbReference type="RefSeq" id="WP_023926738.1">
    <property type="nucleotide sequence ID" value="NZ_KI669454.1"/>
</dbReference>